<evidence type="ECO:0000259" key="5">
    <source>
        <dbReference type="Pfam" id="PF13613"/>
    </source>
</evidence>
<feature type="domain" description="Transposase Helix-turn-helix" evidence="5">
    <location>
        <begin position="24"/>
        <end position="69"/>
    </location>
</feature>
<evidence type="ECO:0000256" key="1">
    <source>
        <dbReference type="ARBA" id="ARBA00001968"/>
    </source>
</evidence>
<dbReference type="Pfam" id="PF13359">
    <property type="entry name" value="DDE_Tnp_4"/>
    <property type="match status" value="1"/>
</dbReference>
<keyword evidence="2" id="KW-0479">Metal-binding</keyword>
<comment type="caution">
    <text evidence="6">The sequence shown here is derived from an EMBL/GenBank/DDBJ whole genome shotgun (WGS) entry which is preliminary data.</text>
</comment>
<proteinExistence type="predicted"/>
<evidence type="ECO:0000313" key="6">
    <source>
        <dbReference type="EMBL" id="KPQ31748.1"/>
    </source>
</evidence>
<dbReference type="STRING" id="1666911.HLUCCA11_23075"/>
<comment type="cofactor">
    <cofactor evidence="1">
        <name>a divalent metal cation</name>
        <dbReference type="ChEBI" id="CHEBI:60240"/>
    </cofactor>
</comment>
<protein>
    <submittedName>
        <fullName evidence="6">DDE superfamily endonuclease</fullName>
    </submittedName>
</protein>
<dbReference type="Pfam" id="PF13613">
    <property type="entry name" value="HTH_Tnp_4"/>
    <property type="match status" value="1"/>
</dbReference>
<dbReference type="InterPro" id="IPR027806">
    <property type="entry name" value="HARBI1_dom"/>
</dbReference>
<dbReference type="EMBL" id="LJZR01000085">
    <property type="protein sequence ID" value="KPQ31748.1"/>
    <property type="molecule type" value="Genomic_DNA"/>
</dbReference>
<dbReference type="Proteomes" id="UP000050465">
    <property type="component" value="Unassembled WGS sequence"/>
</dbReference>
<evidence type="ECO:0000256" key="2">
    <source>
        <dbReference type="ARBA" id="ARBA00022723"/>
    </source>
</evidence>
<sequence length="262" mass="30736">MRKLIRFSPTAASPRWRSKANLETLIEKQFYVLFYFKCYPTFDLAGILFDSDRSQAHRWLHRLQPILEAPLGREMVLPERQITSIATFLERFPEVDRVIIDGVLRPIQRPQDKARQQRTYTEKKKRHTRKHLGMSNQDNRILLLSPIKDGAHHDKSMLDNSVIIEHIPIDIPIHVDLGFKGLEEEYENIEIPHKKPRGGELTPGQKEENRMLSRERVVVEHAFGGIKRYRAAAEIYRNRKKNFNDRLMGTAAGLWNFYREAA</sequence>
<feature type="region of interest" description="Disordered" evidence="3">
    <location>
        <begin position="110"/>
        <end position="130"/>
    </location>
</feature>
<dbReference type="AlphaFoldDB" id="A0A0P8BDQ7"/>
<keyword evidence="6" id="KW-0255">Endonuclease</keyword>
<evidence type="ECO:0000256" key="3">
    <source>
        <dbReference type="SAM" id="MobiDB-lite"/>
    </source>
</evidence>
<reference evidence="6 7" key="1">
    <citation type="submission" date="2015-09" db="EMBL/GenBank/DDBJ databases">
        <title>Identification and resolution of microdiversity through metagenomic sequencing of parallel consortia.</title>
        <authorList>
            <person name="Nelson W.C."/>
            <person name="Romine M.F."/>
            <person name="Lindemann S.R."/>
        </authorList>
    </citation>
    <scope>NUCLEOTIDE SEQUENCE [LARGE SCALE GENOMIC DNA]</scope>
    <source>
        <strain evidence="6">Ana</strain>
    </source>
</reference>
<evidence type="ECO:0000259" key="4">
    <source>
        <dbReference type="Pfam" id="PF13359"/>
    </source>
</evidence>
<feature type="domain" description="DDE Tnp4" evidence="4">
    <location>
        <begin position="100"/>
        <end position="256"/>
    </location>
</feature>
<keyword evidence="6" id="KW-0540">Nuclease</keyword>
<name>A0A0P8BDQ7_9CYAN</name>
<dbReference type="InterPro" id="IPR027805">
    <property type="entry name" value="Transposase_HTH_dom"/>
</dbReference>
<organism evidence="6 7">
    <name type="scientific">Phormidesmis priestleyi Ana</name>
    <dbReference type="NCBI Taxonomy" id="1666911"/>
    <lineage>
        <taxon>Bacteria</taxon>
        <taxon>Bacillati</taxon>
        <taxon>Cyanobacteriota</taxon>
        <taxon>Cyanophyceae</taxon>
        <taxon>Leptolyngbyales</taxon>
        <taxon>Leptolyngbyaceae</taxon>
        <taxon>Phormidesmis</taxon>
    </lineage>
</organism>
<gene>
    <name evidence="6" type="ORF">HLUCCA11_23075</name>
</gene>
<accession>A0A0P8BDQ7</accession>
<dbReference type="PATRIC" id="fig|1666911.3.peg.5415"/>
<dbReference type="GO" id="GO:0004519">
    <property type="term" value="F:endonuclease activity"/>
    <property type="evidence" value="ECO:0007669"/>
    <property type="project" value="UniProtKB-KW"/>
</dbReference>
<dbReference type="GO" id="GO:0046872">
    <property type="term" value="F:metal ion binding"/>
    <property type="evidence" value="ECO:0007669"/>
    <property type="project" value="UniProtKB-KW"/>
</dbReference>
<keyword evidence="6" id="KW-0378">Hydrolase</keyword>
<evidence type="ECO:0000313" key="7">
    <source>
        <dbReference type="Proteomes" id="UP000050465"/>
    </source>
</evidence>